<name>A0ABY6GWD8_9GAMM</name>
<dbReference type="RefSeq" id="WP_262598593.1">
    <property type="nucleotide sequence ID" value="NZ_CP103300.1"/>
</dbReference>
<protein>
    <recommendedName>
        <fullName evidence="4">Rap1a immunity protein domain-containing protein</fullName>
    </recommendedName>
</protein>
<sequence>MKRVLFALVLSLFSLQSSAEIMTVQQLKDLIRQGEIGEVVAVSYTQGVVDGLLGMESLRKKERNAKLDFCGIREAYNNNNPIRHPAFETKNIVKRWEQSGRPMNALAVDMVLVYLTDEYGC</sequence>
<feature type="chain" id="PRO_5047115740" description="Rap1a immunity protein domain-containing protein" evidence="1">
    <location>
        <begin position="20"/>
        <end position="121"/>
    </location>
</feature>
<organism evidence="2 3">
    <name type="scientific">Endozoicomonas euniceicola</name>
    <dbReference type="NCBI Taxonomy" id="1234143"/>
    <lineage>
        <taxon>Bacteria</taxon>
        <taxon>Pseudomonadati</taxon>
        <taxon>Pseudomonadota</taxon>
        <taxon>Gammaproteobacteria</taxon>
        <taxon>Oceanospirillales</taxon>
        <taxon>Endozoicomonadaceae</taxon>
        <taxon>Endozoicomonas</taxon>
    </lineage>
</organism>
<dbReference type="EMBL" id="CP103300">
    <property type="protein sequence ID" value="UYM16294.1"/>
    <property type="molecule type" value="Genomic_DNA"/>
</dbReference>
<evidence type="ECO:0000313" key="2">
    <source>
        <dbReference type="EMBL" id="UYM16294.1"/>
    </source>
</evidence>
<accession>A0ABY6GWD8</accession>
<evidence type="ECO:0000256" key="1">
    <source>
        <dbReference type="SAM" id="SignalP"/>
    </source>
</evidence>
<reference evidence="2" key="1">
    <citation type="submission" date="2022-10" db="EMBL/GenBank/DDBJ databases">
        <title>Completed Genome Sequence of two octocoral isolated bacterium, Endozoicomonas euniceicola EF212T and Endozoicomonas gorgoniicola PS125T.</title>
        <authorList>
            <person name="Chiou Y.-J."/>
            <person name="Chen Y.-H."/>
        </authorList>
    </citation>
    <scope>NUCLEOTIDE SEQUENCE</scope>
    <source>
        <strain evidence="2">EF212</strain>
    </source>
</reference>
<dbReference type="Proteomes" id="UP001163255">
    <property type="component" value="Chromosome"/>
</dbReference>
<feature type="signal peptide" evidence="1">
    <location>
        <begin position="1"/>
        <end position="19"/>
    </location>
</feature>
<keyword evidence="1" id="KW-0732">Signal</keyword>
<keyword evidence="3" id="KW-1185">Reference proteome</keyword>
<proteinExistence type="predicted"/>
<evidence type="ECO:0008006" key="4">
    <source>
        <dbReference type="Google" id="ProtNLM"/>
    </source>
</evidence>
<evidence type="ECO:0000313" key="3">
    <source>
        <dbReference type="Proteomes" id="UP001163255"/>
    </source>
</evidence>
<gene>
    <name evidence="2" type="ORF">NX720_26450</name>
</gene>